<dbReference type="InterPro" id="IPR052189">
    <property type="entry name" value="L-asp_N-monooxygenase_NS-form"/>
</dbReference>
<dbReference type="SUPFAM" id="SSF51971">
    <property type="entry name" value="Nucleotide-binding domain"/>
    <property type="match status" value="1"/>
</dbReference>
<dbReference type="Pfam" id="PF13454">
    <property type="entry name" value="NAD_binding_9"/>
    <property type="match status" value="1"/>
</dbReference>
<feature type="domain" description="FAD-dependent urate hydroxylase HpyO/Asp monooxygenase CreE-like FAD/NAD(P)-binding" evidence="1">
    <location>
        <begin position="19"/>
        <end position="202"/>
    </location>
</feature>
<dbReference type="RefSeq" id="WP_378532901.1">
    <property type="nucleotide sequence ID" value="NZ_JBHSBH010000008.1"/>
</dbReference>
<dbReference type="InterPro" id="IPR038732">
    <property type="entry name" value="HpyO/CreE_NAD-binding"/>
</dbReference>
<protein>
    <submittedName>
        <fullName evidence="2">FAD/NAD(P)-binding protein</fullName>
    </submittedName>
</protein>
<keyword evidence="3" id="KW-1185">Reference proteome</keyword>
<comment type="caution">
    <text evidence="2">The sequence shown here is derived from an EMBL/GenBank/DDBJ whole genome shotgun (WGS) entry which is preliminary data.</text>
</comment>
<sequence>MTLHAQPPSAPGTRHPVIAIIGAGPRGTSLLERLIANAPHILPGSGADVHLIDPYPPGGGRIWRHRQSPLLWMNTTAADCTMFTDSTVACEGPLVPGPTLDAWARDAAAGRLALPPGFRPHPATLAEAARMHPGWFATRRLQSDYLGWVYHHVAAQAPPGFRVHTHATTATDVRDLPDGRQRVLLADGAPIDADVVLFAQGNIAVRPDPAEERLAAYAQAHGLAYVPTASTADIGLDAVRPGEPVIVRGLGLAFIDAMVLLTSGRGGRFERGADGELRYLASGEEPVIHAGSRRGVPYHSKIHYAPPGERPALPRHFHAEAVAALGDRPLDLAEDLRPLILRELADASYRELAASHPERLAMAPGRFLAELDAVDWAGPGIKALIAEAVPDDADRFDADRLDRPLAGRRFADTGALQTWMHGYIDADLRRRRDPRYSGDLAVFHALLSVFGVLAELMAAGRIAPGSEKRDFPEFLGFFSYLASGPPGPRLEELLALARAGVVRFLGADTEVEARDGGFRASSPSVPGEVRARALIDARLPHRSLGRTADPLLARLAGRGEITERTRTDPATGTAHPTGLIDADPADQRLRRADGGVHAARFGAGIMVAGGAGSGGFSRPRTNAGFFRQNDAIARAALRQAGGA</sequence>
<proteinExistence type="predicted"/>
<organism evidence="2 3">
    <name type="scientific">Nocardiopsis sediminis</name>
    <dbReference type="NCBI Taxonomy" id="1778267"/>
    <lineage>
        <taxon>Bacteria</taxon>
        <taxon>Bacillati</taxon>
        <taxon>Actinomycetota</taxon>
        <taxon>Actinomycetes</taxon>
        <taxon>Streptosporangiales</taxon>
        <taxon>Nocardiopsidaceae</taxon>
        <taxon>Nocardiopsis</taxon>
    </lineage>
</organism>
<evidence type="ECO:0000313" key="2">
    <source>
        <dbReference type="EMBL" id="MFC3996645.1"/>
    </source>
</evidence>
<accession>A0ABV8FPU4</accession>
<dbReference type="Proteomes" id="UP001595847">
    <property type="component" value="Unassembled WGS sequence"/>
</dbReference>
<gene>
    <name evidence="2" type="ORF">ACFOVU_12020</name>
</gene>
<dbReference type="PANTHER" id="PTHR40254">
    <property type="entry name" value="BLR0577 PROTEIN"/>
    <property type="match status" value="1"/>
</dbReference>
<evidence type="ECO:0000313" key="3">
    <source>
        <dbReference type="Proteomes" id="UP001595847"/>
    </source>
</evidence>
<evidence type="ECO:0000259" key="1">
    <source>
        <dbReference type="Pfam" id="PF13454"/>
    </source>
</evidence>
<name>A0ABV8FPU4_9ACTN</name>
<dbReference type="EMBL" id="JBHSBH010000008">
    <property type="protein sequence ID" value="MFC3996645.1"/>
    <property type="molecule type" value="Genomic_DNA"/>
</dbReference>
<dbReference type="PANTHER" id="PTHR40254:SF1">
    <property type="entry name" value="BLR0577 PROTEIN"/>
    <property type="match status" value="1"/>
</dbReference>
<reference evidence="3" key="1">
    <citation type="journal article" date="2019" name="Int. J. Syst. Evol. Microbiol.">
        <title>The Global Catalogue of Microorganisms (GCM) 10K type strain sequencing project: providing services to taxonomists for standard genome sequencing and annotation.</title>
        <authorList>
            <consortium name="The Broad Institute Genomics Platform"/>
            <consortium name="The Broad Institute Genome Sequencing Center for Infectious Disease"/>
            <person name="Wu L."/>
            <person name="Ma J."/>
        </authorList>
    </citation>
    <scope>NUCLEOTIDE SEQUENCE [LARGE SCALE GENOMIC DNA]</scope>
    <source>
        <strain evidence="3">TBRC 1826</strain>
    </source>
</reference>